<dbReference type="Gene3D" id="1.10.150.20">
    <property type="entry name" value="5' to 3' exonuclease, C-terminal subdomain"/>
    <property type="match status" value="1"/>
</dbReference>
<dbReference type="GO" id="GO:0006351">
    <property type="term" value="P:DNA-templated transcription"/>
    <property type="evidence" value="ECO:0007669"/>
    <property type="project" value="InterPro"/>
</dbReference>
<keyword evidence="6" id="KW-1185">Reference proteome</keyword>
<dbReference type="PANTHER" id="PTHR44167">
    <property type="entry name" value="OVARIAN-SPECIFIC SERINE/THREONINE-PROTEIN KINASE LOK-RELATED"/>
    <property type="match status" value="1"/>
</dbReference>
<evidence type="ECO:0000259" key="3">
    <source>
        <dbReference type="PROSITE" id="PS50011"/>
    </source>
</evidence>
<dbReference type="SUPFAM" id="SSF56112">
    <property type="entry name" value="Protein kinase-like (PK-like)"/>
    <property type="match status" value="2"/>
</dbReference>
<dbReference type="GO" id="GO:0003899">
    <property type="term" value="F:DNA-directed RNA polymerase activity"/>
    <property type="evidence" value="ECO:0007669"/>
    <property type="project" value="InterPro"/>
</dbReference>
<evidence type="ECO:0000256" key="1">
    <source>
        <dbReference type="PROSITE-ProRule" id="PRU10141"/>
    </source>
</evidence>
<feature type="domain" description="NERD" evidence="4">
    <location>
        <begin position="13"/>
        <end position="130"/>
    </location>
</feature>
<dbReference type="Pfam" id="PF03118">
    <property type="entry name" value="RNA_pol_A_CTD"/>
    <property type="match status" value="1"/>
</dbReference>
<name>A0A2Z3H5R1_9BACT</name>
<dbReference type="PROSITE" id="PS00107">
    <property type="entry name" value="PROTEIN_KINASE_ATP"/>
    <property type="match status" value="1"/>
</dbReference>
<dbReference type="PROSITE" id="PS50965">
    <property type="entry name" value="NERD"/>
    <property type="match status" value="1"/>
</dbReference>
<evidence type="ECO:0000256" key="2">
    <source>
        <dbReference type="SAM" id="MobiDB-lite"/>
    </source>
</evidence>
<feature type="domain" description="Protein kinase" evidence="3">
    <location>
        <begin position="215"/>
        <end position="495"/>
    </location>
</feature>
<dbReference type="PANTHER" id="PTHR44167:SF30">
    <property type="entry name" value="PHOSPHORYLASE KINASE"/>
    <property type="match status" value="1"/>
</dbReference>
<gene>
    <name evidence="5" type="primary">pglW</name>
    <name evidence="5" type="ORF">C1280_08050</name>
</gene>
<proteinExistence type="predicted"/>
<dbReference type="PROSITE" id="PS50011">
    <property type="entry name" value="PROTEIN_KINASE_DOM"/>
    <property type="match status" value="2"/>
</dbReference>
<dbReference type="GO" id="GO:0003677">
    <property type="term" value="F:DNA binding"/>
    <property type="evidence" value="ECO:0007669"/>
    <property type="project" value="InterPro"/>
</dbReference>
<feature type="binding site" evidence="1">
    <location>
        <position position="550"/>
    </location>
    <ligand>
        <name>ATP</name>
        <dbReference type="ChEBI" id="CHEBI:30616"/>
    </ligand>
</feature>
<sequence length="1390" mass="153097">MSPKTNWVTVTDSRYQWERDALDFVRDRWPDHEPYRAWSNFEFIALDGSINEVDLLLLTPMGFFLVEIKSRPGRVSGDAGTWTWDTEGRLVTVGNPLLAANLKAKKLRALLERQKAVKVKGGLPFVEPLVFLSAPGLQCDLRDTAVYGVCLRDADAEGGRPERAGILAAVKRRECPGLKPKHGPFIDRPLAKIVSQAIQQAGIPNQHRQRRVSDYVLGRLLDEGPGYQDWEASHVQNVGGKRRVRLYLVWNEATADDRQMVERAARRDYQLTEALQHPGVLRTLGYTEHEIGPAVVFEHDPNALRLDHYLAQRGDRLGADVRLDLLRQIAEVVRFAHEKKVVHRGLCPRSILVHDPDGPRPRVKVHNWQVGYRVGGSSSGGTRDITATSHVDLLVEDAGTAYMAPEAVLPADTAGEHLDIFSLGAVAYHVFTGTPPAGNRLELAEKLRQTRGLLVSDALNGAAPSLQELVQYSTHPDVTSRVDSAADFLAGLDLVEEELTAPTTDALVDPVRAQKGDALPGGFTVVRRLGQGGTSVALLVEREGEEYVLKVPNTADDEPRLRAEGEVLAKLRHPHVIEYVQPQKLSGLPYLLLRSAGPETLGQRLRKEGRLHLDLLQRFGEDLLEVVKYLEEQGIPHRDIKPDNIGVGPVGRGDMLHVVLFDFSLSRTPPENVEAGTKAYLDPALPRRKRWDLAAERYAAAVTLFEMATGTLPRWGDGRSEPSQLDCEATVDEELFDPTLRDAFVLFFRKALRREARERHDNADEMLRAWRDCFAAIGPPDAGELNEEELRARLEGATFDSSVHELGLGTRATNALDRANMLTVEDMLSVSMRRLLRLRGVGNKTRREIASAVKILRARLGTPQADATVAVEEPEEPPTGAPGRLSVDLLVQRLTRSSPREGGTAKQSVIALLGLEESLPNPWPSQADVSRFIGVTRARVGAVISKVIDRWGRDKALTALRGDLAGLLVTAGGVMTAGELGDAILAARGSVAEEPQRSLLGRAIARAAVEVERTMSEPRFLVRRDDTRTLVALHPALADHAARLGDRADELAREDPLASPTRALQVLREVPAPAGFEPLADSRLLRLAAAASVEAAVSSRQEIYPRGMDALRALRLAQGALGNVKVLTVEQVRDRVAGRYPDAQPLPERPQLDELLEAADVGLRWNPDAADGRGGYVSRFQETVSVTTASTPPQRQPTASGHAPRETFSPEEADARLFEEKLRRSLKEGAFLTLLVAQRSYQQALGELQSERFSLKTIDADRLIIDSLRETAGKARVDWPLVLRADSHTGNGDWAKLMMLVGRAMPRVEERLAGSDSTILLLNPGLLARYDKLDLLEKLRDRVGRPGGPAGLWLLLPNQQPMIDGKAVPLLSPAQRVHVPESWVENRHRA</sequence>
<keyword evidence="1" id="KW-0067">ATP-binding</keyword>
<dbReference type="GO" id="GO:0005524">
    <property type="term" value="F:ATP binding"/>
    <property type="evidence" value="ECO:0007669"/>
    <property type="project" value="UniProtKB-UniRule"/>
</dbReference>
<feature type="compositionally biased region" description="Polar residues" evidence="2">
    <location>
        <begin position="1186"/>
        <end position="1199"/>
    </location>
</feature>
<dbReference type="SMART" id="SM00220">
    <property type="entry name" value="S_TKc"/>
    <property type="match status" value="1"/>
</dbReference>
<dbReference type="EMBL" id="CP025958">
    <property type="protein sequence ID" value="AWM42179.1"/>
    <property type="molecule type" value="Genomic_DNA"/>
</dbReference>
<feature type="domain" description="Protein kinase" evidence="3">
    <location>
        <begin position="523"/>
        <end position="771"/>
    </location>
</feature>
<dbReference type="GO" id="GO:0004674">
    <property type="term" value="F:protein serine/threonine kinase activity"/>
    <property type="evidence" value="ECO:0007669"/>
    <property type="project" value="TreeGrafter"/>
</dbReference>
<dbReference type="InterPro" id="IPR017441">
    <property type="entry name" value="Protein_kinase_ATP_BS"/>
</dbReference>
<accession>A0A2Z3H5R1</accession>
<dbReference type="InterPro" id="IPR011528">
    <property type="entry name" value="NERD"/>
</dbReference>
<dbReference type="RefSeq" id="WP_010033169.1">
    <property type="nucleotide sequence ID" value="NZ_CP025958.1"/>
</dbReference>
<dbReference type="KEGG" id="gog:C1280_08050"/>
<keyword evidence="5" id="KW-0418">Kinase</keyword>
<evidence type="ECO:0000313" key="6">
    <source>
        <dbReference type="Proteomes" id="UP000245802"/>
    </source>
</evidence>
<dbReference type="SUPFAM" id="SSF47789">
    <property type="entry name" value="C-terminal domain of RNA polymerase alpha subunit"/>
    <property type="match status" value="1"/>
</dbReference>
<dbReference type="NCBIfam" id="NF033442">
    <property type="entry name" value="BREX_PglW"/>
    <property type="match status" value="1"/>
</dbReference>
<dbReference type="Gene3D" id="3.30.200.20">
    <property type="entry name" value="Phosphorylase Kinase, domain 1"/>
    <property type="match status" value="1"/>
</dbReference>
<dbReference type="Pfam" id="PF08378">
    <property type="entry name" value="NERD"/>
    <property type="match status" value="1"/>
</dbReference>
<dbReference type="InterPro" id="IPR011009">
    <property type="entry name" value="Kinase-like_dom_sf"/>
</dbReference>
<feature type="region of interest" description="Disordered" evidence="2">
    <location>
        <begin position="1186"/>
        <end position="1211"/>
    </location>
</feature>
<dbReference type="InterPro" id="IPR011260">
    <property type="entry name" value="RNAP_asu_C"/>
</dbReference>
<reference evidence="5 6" key="1">
    <citation type="submission" date="2018-01" db="EMBL/GenBank/DDBJ databases">
        <title>G. obscuriglobus.</title>
        <authorList>
            <person name="Franke J."/>
            <person name="Blomberg W."/>
            <person name="Selmecki A."/>
        </authorList>
    </citation>
    <scope>NUCLEOTIDE SEQUENCE [LARGE SCALE GENOMIC DNA]</scope>
    <source>
        <strain evidence="5 6">DSM 5831</strain>
    </source>
</reference>
<evidence type="ECO:0000259" key="4">
    <source>
        <dbReference type="PROSITE" id="PS50965"/>
    </source>
</evidence>
<protein>
    <submittedName>
        <fullName evidence="5">BREX system serine/threonine kinase PglW</fullName>
    </submittedName>
</protein>
<dbReference type="InterPro" id="IPR000719">
    <property type="entry name" value="Prot_kinase_dom"/>
</dbReference>
<dbReference type="Pfam" id="PF00069">
    <property type="entry name" value="Pkinase"/>
    <property type="match status" value="2"/>
</dbReference>
<evidence type="ECO:0000313" key="5">
    <source>
        <dbReference type="EMBL" id="AWM42179.1"/>
    </source>
</evidence>
<dbReference type="Gene3D" id="1.10.510.10">
    <property type="entry name" value="Transferase(Phosphotransferase) domain 1"/>
    <property type="match status" value="2"/>
</dbReference>
<organism evidence="5 6">
    <name type="scientific">Gemmata obscuriglobus</name>
    <dbReference type="NCBI Taxonomy" id="114"/>
    <lineage>
        <taxon>Bacteria</taxon>
        <taxon>Pseudomonadati</taxon>
        <taxon>Planctomycetota</taxon>
        <taxon>Planctomycetia</taxon>
        <taxon>Gemmatales</taxon>
        <taxon>Gemmataceae</taxon>
        <taxon>Gemmata</taxon>
    </lineage>
</organism>
<dbReference type="Proteomes" id="UP000245802">
    <property type="component" value="Chromosome"/>
</dbReference>
<keyword evidence="5" id="KW-0808">Transferase</keyword>
<dbReference type="OrthoDB" id="9801841at2"/>
<keyword evidence="1" id="KW-0547">Nucleotide-binding</keyword>
<dbReference type="InterPro" id="IPR049832">
    <property type="entry name" value="BREX_PglW"/>
</dbReference>